<dbReference type="Proteomes" id="UP000031246">
    <property type="component" value="Unassembled WGS sequence"/>
</dbReference>
<comment type="caution">
    <text evidence="3">The sequence shown here is derived from an EMBL/GenBank/DDBJ whole genome shotgun (WGS) entry which is preliminary data.</text>
</comment>
<organism evidence="3 4">
    <name type="scientific">Pedobacter kyungheensis</name>
    <dbReference type="NCBI Taxonomy" id="1069985"/>
    <lineage>
        <taxon>Bacteria</taxon>
        <taxon>Pseudomonadati</taxon>
        <taxon>Bacteroidota</taxon>
        <taxon>Sphingobacteriia</taxon>
        <taxon>Sphingobacteriales</taxon>
        <taxon>Sphingobacteriaceae</taxon>
        <taxon>Pedobacter</taxon>
    </lineage>
</organism>
<accession>A0A0C1FU40</accession>
<gene>
    <name evidence="3" type="ORF">OC25_05565</name>
</gene>
<name>A0A0C1FU40_9SPHI</name>
<dbReference type="EMBL" id="JSYN01000005">
    <property type="protein sequence ID" value="KIA95323.1"/>
    <property type="molecule type" value="Genomic_DNA"/>
</dbReference>
<protein>
    <recommendedName>
        <fullName evidence="2">3-keto-alpha-glucoside-1,2-lyase/3-keto-2-hydroxy-glucal hydratase domain-containing protein</fullName>
    </recommendedName>
</protein>
<dbReference type="Gene3D" id="2.60.120.560">
    <property type="entry name" value="Exo-inulinase, domain 1"/>
    <property type="match status" value="1"/>
</dbReference>
<feature type="signal peptide" evidence="1">
    <location>
        <begin position="1"/>
        <end position="19"/>
    </location>
</feature>
<dbReference type="OrthoDB" id="176168at2"/>
<dbReference type="AlphaFoldDB" id="A0A0C1FU40"/>
<dbReference type="InterPro" id="IPR010496">
    <property type="entry name" value="AL/BT2_dom"/>
</dbReference>
<feature type="chain" id="PRO_5002132605" description="3-keto-alpha-glucoside-1,2-lyase/3-keto-2-hydroxy-glucal hydratase domain-containing protein" evidence="1">
    <location>
        <begin position="20"/>
        <end position="260"/>
    </location>
</feature>
<evidence type="ECO:0000313" key="3">
    <source>
        <dbReference type="EMBL" id="KIA95323.1"/>
    </source>
</evidence>
<evidence type="ECO:0000259" key="2">
    <source>
        <dbReference type="Pfam" id="PF06439"/>
    </source>
</evidence>
<dbReference type="GO" id="GO:0016787">
    <property type="term" value="F:hydrolase activity"/>
    <property type="evidence" value="ECO:0007669"/>
    <property type="project" value="InterPro"/>
</dbReference>
<evidence type="ECO:0000256" key="1">
    <source>
        <dbReference type="SAM" id="SignalP"/>
    </source>
</evidence>
<proteinExistence type="predicted"/>
<dbReference type="Pfam" id="PF06439">
    <property type="entry name" value="3keto-disac_hyd"/>
    <property type="match status" value="1"/>
</dbReference>
<evidence type="ECO:0000313" key="4">
    <source>
        <dbReference type="Proteomes" id="UP000031246"/>
    </source>
</evidence>
<reference evidence="3 4" key="1">
    <citation type="submission" date="2014-10" db="EMBL/GenBank/DDBJ databases">
        <title>Pedobacter Kyungheensis.</title>
        <authorList>
            <person name="Anderson B.M."/>
            <person name="Newman J.D."/>
        </authorList>
    </citation>
    <scope>NUCLEOTIDE SEQUENCE [LARGE SCALE GENOMIC DNA]</scope>
    <source>
        <strain evidence="3 4">KACC 16221</strain>
    </source>
</reference>
<keyword evidence="1" id="KW-0732">Signal</keyword>
<feature type="domain" description="3-keto-alpha-glucoside-1,2-lyase/3-keto-2-hydroxy-glucal hydratase" evidence="2">
    <location>
        <begin position="56"/>
        <end position="258"/>
    </location>
</feature>
<sequence>MNKYTLLFIPVLFAGQAMAQDKKPDPARDPKTTEVWEPVPKIVTPGKLPQDAPSDAIILFNGRNLDAWHSVKDPSKPAAWTIDDGFFTVKKGTGNIETNKKFTDYQLHMEWKIPANISGEGQARGNSGVFLASTGGGDDGYEIQIMDAYNNKTYVNGQTGSVYKQGIPLANANKKPGEWQYYDIIWNAPRFNEDGTLQKPASVTLFLNGVLLQNGFVLKGETRYIGAPEYKKHGPASIKLQDHGDPSPAISFRNIWVREL</sequence>
<dbReference type="RefSeq" id="WP_039472694.1">
    <property type="nucleotide sequence ID" value="NZ_JSYN01000005.1"/>
</dbReference>
<keyword evidence="4" id="KW-1185">Reference proteome</keyword>